<reference evidence="2" key="1">
    <citation type="submission" date="2020-02" db="EMBL/GenBank/DDBJ databases">
        <authorList>
            <person name="Meier V. D."/>
        </authorList>
    </citation>
    <scope>NUCLEOTIDE SEQUENCE</scope>
    <source>
        <strain evidence="2">AVDCRST_MAG22</strain>
    </source>
</reference>
<dbReference type="AlphaFoldDB" id="A0A6J4NRH3"/>
<gene>
    <name evidence="2" type="ORF">AVDCRST_MAG22-893</name>
</gene>
<evidence type="ECO:0000256" key="1">
    <source>
        <dbReference type="SAM" id="Phobius"/>
    </source>
</evidence>
<accession>A0A6J4NRH3</accession>
<feature type="transmembrane region" description="Helical" evidence="1">
    <location>
        <begin position="12"/>
        <end position="38"/>
    </location>
</feature>
<keyword evidence="1" id="KW-0812">Transmembrane</keyword>
<protein>
    <submittedName>
        <fullName evidence="2">Uncharacterized protein</fullName>
    </submittedName>
</protein>
<sequence length="255" mass="26046">MLGTLLGGLVRLGWATSAVVGLAVVLALVVGVSSAALAGNLDPLKVGSLKNVATKTTQLVGKVASGSAFAVKNPAGGSALDLRVNAGRAPLTVNAEAGTATNLSADELDGKDWQPEAWHNVGFPGEPAFGRGGADNDCIWGNFGDGQHNLAGFYKDQSGTVHLKGLVKVADGTGGQCDALDDDPQVPDANLTIFRLPDGYLPARRNVHVAISGEQLGRVDVDPDGTVSAGVVTPNTVANAKSWLSLDGITFRAEN</sequence>
<keyword evidence="1" id="KW-1133">Transmembrane helix</keyword>
<organism evidence="2">
    <name type="scientific">uncultured Rubrobacteraceae bacterium</name>
    <dbReference type="NCBI Taxonomy" id="349277"/>
    <lineage>
        <taxon>Bacteria</taxon>
        <taxon>Bacillati</taxon>
        <taxon>Actinomycetota</taxon>
        <taxon>Rubrobacteria</taxon>
        <taxon>Rubrobacterales</taxon>
        <taxon>Rubrobacteraceae</taxon>
        <taxon>environmental samples</taxon>
    </lineage>
</organism>
<evidence type="ECO:0000313" key="2">
    <source>
        <dbReference type="EMBL" id="CAA9396216.1"/>
    </source>
</evidence>
<proteinExistence type="predicted"/>
<keyword evidence="1" id="KW-0472">Membrane</keyword>
<name>A0A6J4NRH3_9ACTN</name>
<dbReference type="EMBL" id="CADCUV010000042">
    <property type="protein sequence ID" value="CAA9396216.1"/>
    <property type="molecule type" value="Genomic_DNA"/>
</dbReference>